<evidence type="ECO:0000259" key="5">
    <source>
        <dbReference type="PROSITE" id="PS51503"/>
    </source>
</evidence>
<organism evidence="6 7">
    <name type="scientific">Amylibacter marinus</name>
    <dbReference type="NCBI Taxonomy" id="1475483"/>
    <lineage>
        <taxon>Bacteria</taxon>
        <taxon>Pseudomonadati</taxon>
        <taxon>Pseudomonadota</taxon>
        <taxon>Alphaproteobacteria</taxon>
        <taxon>Rhodobacterales</taxon>
        <taxon>Paracoccaceae</taxon>
        <taxon>Amylibacter</taxon>
    </lineage>
</organism>
<proteinExistence type="predicted"/>
<dbReference type="Pfam" id="PF04588">
    <property type="entry name" value="HIG_1_N"/>
    <property type="match status" value="1"/>
</dbReference>
<evidence type="ECO:0000256" key="3">
    <source>
        <dbReference type="ARBA" id="ARBA00023136"/>
    </source>
</evidence>
<evidence type="ECO:0000313" key="6">
    <source>
        <dbReference type="EMBL" id="GLQ35027.1"/>
    </source>
</evidence>
<sequence>MFDPLYILVLLALLAVVVVLTIGLLGFMTGGEFNRKYANKLMRLRIVMQAVAVVLILIFIALRGGS</sequence>
<evidence type="ECO:0000256" key="4">
    <source>
        <dbReference type="SAM" id="Phobius"/>
    </source>
</evidence>
<keyword evidence="7" id="KW-1185">Reference proteome</keyword>
<accession>A0ABQ5VV03</accession>
<keyword evidence="1 4" id="KW-0812">Transmembrane</keyword>
<name>A0ABQ5VV03_9RHOB</name>
<evidence type="ECO:0000256" key="2">
    <source>
        <dbReference type="ARBA" id="ARBA00022989"/>
    </source>
</evidence>
<dbReference type="Proteomes" id="UP001156694">
    <property type="component" value="Unassembled WGS sequence"/>
</dbReference>
<reference evidence="7" key="1">
    <citation type="journal article" date="2019" name="Int. J. Syst. Evol. Microbiol.">
        <title>The Global Catalogue of Microorganisms (GCM) 10K type strain sequencing project: providing services to taxonomists for standard genome sequencing and annotation.</title>
        <authorList>
            <consortium name="The Broad Institute Genomics Platform"/>
            <consortium name="The Broad Institute Genome Sequencing Center for Infectious Disease"/>
            <person name="Wu L."/>
            <person name="Ma J."/>
        </authorList>
    </citation>
    <scope>NUCLEOTIDE SEQUENCE [LARGE SCALE GENOMIC DNA]</scope>
    <source>
        <strain evidence="7">NBRC 110140</strain>
    </source>
</reference>
<keyword evidence="2 4" id="KW-1133">Transmembrane helix</keyword>
<feature type="transmembrane region" description="Helical" evidence="4">
    <location>
        <begin position="42"/>
        <end position="62"/>
    </location>
</feature>
<keyword evidence="3 4" id="KW-0472">Membrane</keyword>
<protein>
    <recommendedName>
        <fullName evidence="5">HIG1 domain-containing protein</fullName>
    </recommendedName>
</protein>
<dbReference type="PROSITE" id="PS51503">
    <property type="entry name" value="HIG1"/>
    <property type="match status" value="1"/>
</dbReference>
<feature type="domain" description="HIG1" evidence="5">
    <location>
        <begin position="1"/>
        <end position="66"/>
    </location>
</feature>
<dbReference type="EMBL" id="BSNN01000002">
    <property type="protein sequence ID" value="GLQ35027.1"/>
    <property type="molecule type" value="Genomic_DNA"/>
</dbReference>
<gene>
    <name evidence="6" type="ORF">GCM10007939_13100</name>
</gene>
<comment type="caution">
    <text evidence="6">The sequence shown here is derived from an EMBL/GenBank/DDBJ whole genome shotgun (WGS) entry which is preliminary data.</text>
</comment>
<dbReference type="InterPro" id="IPR007667">
    <property type="entry name" value="Hypoxia_induced_domain"/>
</dbReference>
<evidence type="ECO:0000256" key="1">
    <source>
        <dbReference type="ARBA" id="ARBA00022692"/>
    </source>
</evidence>
<feature type="transmembrane region" description="Helical" evidence="4">
    <location>
        <begin position="6"/>
        <end position="30"/>
    </location>
</feature>
<dbReference type="NCBIfam" id="NF033233">
    <property type="entry name" value="twin_helix"/>
    <property type="match status" value="1"/>
</dbReference>
<evidence type="ECO:0000313" key="7">
    <source>
        <dbReference type="Proteomes" id="UP001156694"/>
    </source>
</evidence>